<evidence type="ECO:0000256" key="1">
    <source>
        <dbReference type="SAM" id="MobiDB-lite"/>
    </source>
</evidence>
<feature type="compositionally biased region" description="Polar residues" evidence="1">
    <location>
        <begin position="61"/>
        <end position="70"/>
    </location>
</feature>
<protein>
    <submittedName>
        <fullName evidence="4">Uncharacterized protein</fullName>
    </submittedName>
</protein>
<dbReference type="Gramene" id="Kaladp0070s0109.1.v1.1">
    <property type="protein sequence ID" value="Kaladp0070s0109.1.v1.1"/>
    <property type="gene ID" value="Kaladp0070s0109.v1.1"/>
</dbReference>
<feature type="region of interest" description="Disordered" evidence="1">
    <location>
        <begin position="347"/>
        <end position="459"/>
    </location>
</feature>
<dbReference type="GO" id="GO:0009737">
    <property type="term" value="P:response to abscisic acid"/>
    <property type="evidence" value="ECO:0007669"/>
    <property type="project" value="InterPro"/>
</dbReference>
<dbReference type="Pfam" id="PF23399">
    <property type="entry name" value="LTI65_PGEED"/>
    <property type="match status" value="1"/>
</dbReference>
<sequence>MNILRSSDICVGSVLSLIYPSPVTSNAGTSVEERNMSRQNLPRNLHQPASPSDGRRYGVQSPRTPASPTIEQLLHSDAVRWSASNSPTSPGFGRDHDLEDDHTPLHKKSILAKVKERAKRWRQNLGKKKQSQDGNATPSWGVSLDEYEEEDDGGPDGDPEYLGAPMYESEMAPEGLKETARQHPRAVPVISEKHTLPSSAVEDANIQEKLNPPNSPKQKASDNGQVTSPSKTLTESVTEKLQPAYDSVTEKLAPAYATLSETTHNIAAKIQGLTVSTPSEEPGLTEQTDQKNYDKGVSVKEYLYQKFEPGEDEKALSKAITEAISPKKSPDGKGVVDKVREAVSSLLRAEEEAAPSKSTAAVPSASSAAVSSIRTVTPPPSVTPRHPSTHKTLTPPTHTTLTPATRTATAFPPALSTNSRPAPATHRSNAANPTTNYPASSFAHEAMEEESHGRILQAN</sequence>
<dbReference type="PANTHER" id="PTHR33836:SF7">
    <property type="entry name" value="LOW-TEMPERATURE-INDUCED PROTEIN"/>
    <property type="match status" value="1"/>
</dbReference>
<dbReference type="Gramene" id="Kaladp0070s0109.5.v1.1">
    <property type="protein sequence ID" value="Kaladp0070s0109.5.v1.1"/>
    <property type="gene ID" value="Kaladp0070s0109.v1.1"/>
</dbReference>
<feature type="compositionally biased region" description="Polar residues" evidence="1">
    <location>
        <begin position="416"/>
        <end position="439"/>
    </location>
</feature>
<proteinExistence type="predicted"/>
<dbReference type="InterPro" id="IPR037491">
    <property type="entry name" value="LTI78/LTI65"/>
</dbReference>
<feature type="compositionally biased region" description="Basic and acidic residues" evidence="1">
    <location>
        <begin position="93"/>
        <end position="104"/>
    </location>
</feature>
<keyword evidence="5" id="KW-1185">Reference proteome</keyword>
<feature type="region of interest" description="Disordered" evidence="1">
    <location>
        <begin position="22"/>
        <end position="105"/>
    </location>
</feature>
<feature type="compositionally biased region" description="Low complexity" evidence="1">
    <location>
        <begin position="383"/>
        <end position="415"/>
    </location>
</feature>
<feature type="region of interest" description="Disordered" evidence="1">
    <location>
        <begin position="117"/>
        <end position="238"/>
    </location>
</feature>
<feature type="domain" description="LTI65/LTI78 PGEED repeat" evidence="2">
    <location>
        <begin position="294"/>
        <end position="324"/>
    </location>
</feature>
<feature type="domain" description="LTI65/LTI78 N-terminal" evidence="3">
    <location>
        <begin position="106"/>
        <end position="170"/>
    </location>
</feature>
<dbReference type="EnsemblPlants" id="Kaladp0070s0109.5.v1.1">
    <property type="protein sequence ID" value="Kaladp0070s0109.5.v1.1"/>
    <property type="gene ID" value="Kaladp0070s0109.v1.1"/>
</dbReference>
<organism evidence="4 5">
    <name type="scientific">Kalanchoe fedtschenkoi</name>
    <name type="common">Lavender scallops</name>
    <name type="synonym">South American air plant</name>
    <dbReference type="NCBI Taxonomy" id="63787"/>
    <lineage>
        <taxon>Eukaryota</taxon>
        <taxon>Viridiplantae</taxon>
        <taxon>Streptophyta</taxon>
        <taxon>Embryophyta</taxon>
        <taxon>Tracheophyta</taxon>
        <taxon>Spermatophyta</taxon>
        <taxon>Magnoliopsida</taxon>
        <taxon>eudicotyledons</taxon>
        <taxon>Gunneridae</taxon>
        <taxon>Pentapetalae</taxon>
        <taxon>Saxifragales</taxon>
        <taxon>Crassulaceae</taxon>
        <taxon>Kalanchoe</taxon>
    </lineage>
</organism>
<feature type="compositionally biased region" description="Polar residues" evidence="1">
    <location>
        <begin position="216"/>
        <end position="236"/>
    </location>
</feature>
<dbReference type="Proteomes" id="UP000594263">
    <property type="component" value="Unplaced"/>
</dbReference>
<evidence type="ECO:0000313" key="4">
    <source>
        <dbReference type="EnsemblPlants" id="Kaladp0070s0109.5.v1.1"/>
    </source>
</evidence>
<dbReference type="PANTHER" id="PTHR33836">
    <property type="entry name" value="LOW-TEMPERATURE-INDUCED 65 KDA PROTEIN-RELATED"/>
    <property type="match status" value="1"/>
</dbReference>
<name>A0A7N0UJV3_KALFE</name>
<dbReference type="InterPro" id="IPR056605">
    <property type="entry name" value="LTI65_LTI78_N"/>
</dbReference>
<feature type="compositionally biased region" description="Acidic residues" evidence="1">
    <location>
        <begin position="145"/>
        <end position="159"/>
    </location>
</feature>
<dbReference type="Pfam" id="PF23403">
    <property type="entry name" value="LTI65_LTI78_N"/>
    <property type="match status" value="1"/>
</dbReference>
<evidence type="ECO:0000259" key="3">
    <source>
        <dbReference type="Pfam" id="PF23403"/>
    </source>
</evidence>
<feature type="compositionally biased region" description="Polar residues" evidence="1">
    <location>
        <begin position="37"/>
        <end position="50"/>
    </location>
</feature>
<reference evidence="4" key="1">
    <citation type="submission" date="2021-01" db="UniProtKB">
        <authorList>
            <consortium name="EnsemblPlants"/>
        </authorList>
    </citation>
    <scope>IDENTIFICATION</scope>
</reference>
<evidence type="ECO:0000259" key="2">
    <source>
        <dbReference type="Pfam" id="PF23399"/>
    </source>
</evidence>
<evidence type="ECO:0000313" key="5">
    <source>
        <dbReference type="Proteomes" id="UP000594263"/>
    </source>
</evidence>
<feature type="compositionally biased region" description="Low complexity" evidence="1">
    <location>
        <begin position="355"/>
        <end position="376"/>
    </location>
</feature>
<feature type="compositionally biased region" description="Basic residues" evidence="1">
    <location>
        <begin position="117"/>
        <end position="129"/>
    </location>
</feature>
<accession>A0A7N0UJV3</accession>
<dbReference type="EnsemblPlants" id="Kaladp0070s0109.1.v1.1">
    <property type="protein sequence ID" value="Kaladp0070s0109.1.v1.1"/>
    <property type="gene ID" value="Kaladp0070s0109.v1.1"/>
</dbReference>
<dbReference type="OMA" id="QIWDKGV"/>
<dbReference type="AlphaFoldDB" id="A0A7N0UJV3"/>
<dbReference type="InterPro" id="IPR057059">
    <property type="entry name" value="LTI65/LTI78_PGEED"/>
</dbReference>